<evidence type="ECO:0000256" key="1">
    <source>
        <dbReference type="SAM" id="MobiDB-lite"/>
    </source>
</evidence>
<gene>
    <name evidence="2" type="ORF">NDU88_001730</name>
</gene>
<reference evidence="2" key="1">
    <citation type="journal article" date="2022" name="bioRxiv">
        <title>Sequencing and chromosome-scale assembly of the giantPleurodeles waltlgenome.</title>
        <authorList>
            <person name="Brown T."/>
            <person name="Elewa A."/>
            <person name="Iarovenko S."/>
            <person name="Subramanian E."/>
            <person name="Araus A.J."/>
            <person name="Petzold A."/>
            <person name="Susuki M."/>
            <person name="Suzuki K.-i.T."/>
            <person name="Hayashi T."/>
            <person name="Toyoda A."/>
            <person name="Oliveira C."/>
            <person name="Osipova E."/>
            <person name="Leigh N.D."/>
            <person name="Simon A."/>
            <person name="Yun M.H."/>
        </authorList>
    </citation>
    <scope>NUCLEOTIDE SEQUENCE</scope>
    <source>
        <strain evidence="2">20211129_DDA</strain>
        <tissue evidence="2">Liver</tissue>
    </source>
</reference>
<dbReference type="EMBL" id="JANPWB010000016">
    <property type="protein sequence ID" value="KAJ1081550.1"/>
    <property type="molecule type" value="Genomic_DNA"/>
</dbReference>
<evidence type="ECO:0000313" key="3">
    <source>
        <dbReference type="Proteomes" id="UP001066276"/>
    </source>
</evidence>
<proteinExistence type="predicted"/>
<keyword evidence="3" id="KW-1185">Reference proteome</keyword>
<dbReference type="Proteomes" id="UP001066276">
    <property type="component" value="Chromosome 12"/>
</dbReference>
<sequence>MGAQNRELPRPPHYSLSRWLQETAEPGKEPQVQACKRDAVQACLGAQLFKQVQLGSKPTRDLSPKSSHTLHTLSTQTGCLTGWQALVHIHVCVLDAASRAAAARCRGHRVTAGDEAEMTLRGVSRLSAQIDTSLAGSQSAKPLVSTGPTRYDQLAAGGGAAAAGRQEQKRGLVVRRSVGPSVD</sequence>
<organism evidence="2 3">
    <name type="scientific">Pleurodeles waltl</name>
    <name type="common">Iberian ribbed newt</name>
    <dbReference type="NCBI Taxonomy" id="8319"/>
    <lineage>
        <taxon>Eukaryota</taxon>
        <taxon>Metazoa</taxon>
        <taxon>Chordata</taxon>
        <taxon>Craniata</taxon>
        <taxon>Vertebrata</taxon>
        <taxon>Euteleostomi</taxon>
        <taxon>Amphibia</taxon>
        <taxon>Batrachia</taxon>
        <taxon>Caudata</taxon>
        <taxon>Salamandroidea</taxon>
        <taxon>Salamandridae</taxon>
        <taxon>Pleurodelinae</taxon>
        <taxon>Pleurodeles</taxon>
    </lineage>
</organism>
<evidence type="ECO:0000313" key="2">
    <source>
        <dbReference type="EMBL" id="KAJ1081550.1"/>
    </source>
</evidence>
<name>A0AAV7KTL8_PLEWA</name>
<feature type="region of interest" description="Disordered" evidence="1">
    <location>
        <begin position="156"/>
        <end position="183"/>
    </location>
</feature>
<dbReference type="AlphaFoldDB" id="A0AAV7KTL8"/>
<protein>
    <submittedName>
        <fullName evidence="2">Uncharacterized protein</fullName>
    </submittedName>
</protein>
<accession>A0AAV7KTL8</accession>
<comment type="caution">
    <text evidence="2">The sequence shown here is derived from an EMBL/GenBank/DDBJ whole genome shotgun (WGS) entry which is preliminary data.</text>
</comment>